<keyword evidence="2" id="KW-1185">Reference proteome</keyword>
<accession>A0AAV1CWE1</accession>
<evidence type="ECO:0000313" key="1">
    <source>
        <dbReference type="EMBL" id="CAI9099955.1"/>
    </source>
</evidence>
<reference evidence="1" key="1">
    <citation type="submission" date="2023-03" db="EMBL/GenBank/DDBJ databases">
        <authorList>
            <person name="Julca I."/>
        </authorList>
    </citation>
    <scope>NUCLEOTIDE SEQUENCE</scope>
</reference>
<sequence>MVIERRLSYNKLVGRRCERFGWDREIGKPSMSQLFDSTGNGLRHYGAIKHKPSLEVLYYLPRMSCIDLYVGSKDIIHSGRVWNQIDKMQGMSRDGPYFENLANTDYKENGTDLNDEKCSSGSYHLDAETSQGGLMFENPVNENYMEDADYKIER</sequence>
<dbReference type="AlphaFoldDB" id="A0AAV1CWE1"/>
<dbReference type="Proteomes" id="UP001161247">
    <property type="component" value="Chromosome 3"/>
</dbReference>
<dbReference type="EMBL" id="OX459120">
    <property type="protein sequence ID" value="CAI9099955.1"/>
    <property type="molecule type" value="Genomic_DNA"/>
</dbReference>
<gene>
    <name evidence="1" type="ORF">OLC1_LOCUS9883</name>
</gene>
<organism evidence="1 2">
    <name type="scientific">Oldenlandia corymbosa var. corymbosa</name>
    <dbReference type="NCBI Taxonomy" id="529605"/>
    <lineage>
        <taxon>Eukaryota</taxon>
        <taxon>Viridiplantae</taxon>
        <taxon>Streptophyta</taxon>
        <taxon>Embryophyta</taxon>
        <taxon>Tracheophyta</taxon>
        <taxon>Spermatophyta</taxon>
        <taxon>Magnoliopsida</taxon>
        <taxon>eudicotyledons</taxon>
        <taxon>Gunneridae</taxon>
        <taxon>Pentapetalae</taxon>
        <taxon>asterids</taxon>
        <taxon>lamiids</taxon>
        <taxon>Gentianales</taxon>
        <taxon>Rubiaceae</taxon>
        <taxon>Rubioideae</taxon>
        <taxon>Spermacoceae</taxon>
        <taxon>Hedyotis-Oldenlandia complex</taxon>
        <taxon>Oldenlandia</taxon>
    </lineage>
</organism>
<name>A0AAV1CWE1_OLDCO</name>
<evidence type="ECO:0000313" key="2">
    <source>
        <dbReference type="Proteomes" id="UP001161247"/>
    </source>
</evidence>
<proteinExistence type="predicted"/>
<protein>
    <submittedName>
        <fullName evidence="1">OLC1v1036858C1</fullName>
    </submittedName>
</protein>